<dbReference type="HAMAP" id="MF_00129">
    <property type="entry name" value="MnmG_GidA"/>
    <property type="match status" value="1"/>
</dbReference>
<dbReference type="Proteomes" id="UP000886520">
    <property type="component" value="Chromosome 3"/>
</dbReference>
<evidence type="ECO:0000256" key="3">
    <source>
        <dbReference type="ARBA" id="ARBA00022490"/>
    </source>
</evidence>
<gene>
    <name evidence="9" type="ORF">GOP47_0002741</name>
</gene>
<organism evidence="9 10">
    <name type="scientific">Adiantum capillus-veneris</name>
    <name type="common">Maidenhair fern</name>
    <dbReference type="NCBI Taxonomy" id="13818"/>
    <lineage>
        <taxon>Eukaryota</taxon>
        <taxon>Viridiplantae</taxon>
        <taxon>Streptophyta</taxon>
        <taxon>Embryophyta</taxon>
        <taxon>Tracheophyta</taxon>
        <taxon>Polypodiopsida</taxon>
        <taxon>Polypodiidae</taxon>
        <taxon>Polypodiales</taxon>
        <taxon>Pteridineae</taxon>
        <taxon>Pteridaceae</taxon>
        <taxon>Vittarioideae</taxon>
        <taxon>Adiantum</taxon>
    </lineage>
</organism>
<keyword evidence="4" id="KW-0285">Flavoprotein</keyword>
<comment type="cofactor">
    <cofactor evidence="1">
        <name>FAD</name>
        <dbReference type="ChEBI" id="CHEBI:57692"/>
    </cofactor>
</comment>
<dbReference type="InterPro" id="IPR049312">
    <property type="entry name" value="GIDA_C_N"/>
</dbReference>
<keyword evidence="5" id="KW-0819">tRNA processing</keyword>
<dbReference type="Pfam" id="PF01134">
    <property type="entry name" value="GIDA"/>
    <property type="match status" value="1"/>
</dbReference>
<evidence type="ECO:0000313" key="10">
    <source>
        <dbReference type="Proteomes" id="UP000886520"/>
    </source>
</evidence>
<dbReference type="InterPro" id="IPR026904">
    <property type="entry name" value="MnmG_C"/>
</dbReference>
<dbReference type="AlphaFoldDB" id="A0A9D4VCD5"/>
<evidence type="ECO:0000313" key="9">
    <source>
        <dbReference type="EMBL" id="KAI5082998.1"/>
    </source>
</evidence>
<evidence type="ECO:0000256" key="1">
    <source>
        <dbReference type="ARBA" id="ARBA00001974"/>
    </source>
</evidence>
<evidence type="ECO:0000256" key="7">
    <source>
        <dbReference type="ARBA" id="ARBA00023027"/>
    </source>
</evidence>
<keyword evidence="6" id="KW-0274">FAD</keyword>
<dbReference type="GO" id="GO:0050660">
    <property type="term" value="F:flavin adenine dinucleotide binding"/>
    <property type="evidence" value="ECO:0007669"/>
    <property type="project" value="InterPro"/>
</dbReference>
<dbReference type="Pfam" id="PF13932">
    <property type="entry name" value="SAM_GIDA_C"/>
    <property type="match status" value="1"/>
</dbReference>
<evidence type="ECO:0000259" key="8">
    <source>
        <dbReference type="SMART" id="SM01228"/>
    </source>
</evidence>
<reference evidence="9" key="1">
    <citation type="submission" date="2021-01" db="EMBL/GenBank/DDBJ databases">
        <title>Adiantum capillus-veneris genome.</title>
        <authorList>
            <person name="Fang Y."/>
            <person name="Liao Q."/>
        </authorList>
    </citation>
    <scope>NUCLEOTIDE SEQUENCE</scope>
    <source>
        <strain evidence="9">H3</strain>
        <tissue evidence="9">Leaf</tissue>
    </source>
</reference>
<dbReference type="InterPro" id="IPR020595">
    <property type="entry name" value="MnmG-rel_CS"/>
</dbReference>
<dbReference type="GO" id="GO:0030488">
    <property type="term" value="P:tRNA methylation"/>
    <property type="evidence" value="ECO:0007669"/>
    <property type="project" value="TreeGrafter"/>
</dbReference>
<dbReference type="OrthoDB" id="3329at2759"/>
<keyword evidence="3" id="KW-0963">Cytoplasm</keyword>
<dbReference type="Gene3D" id="1.10.150.570">
    <property type="entry name" value="GidA associated domain, C-terminal subdomain"/>
    <property type="match status" value="1"/>
</dbReference>
<dbReference type="NCBIfam" id="TIGR00136">
    <property type="entry name" value="mnmG_gidA"/>
    <property type="match status" value="1"/>
</dbReference>
<dbReference type="SUPFAM" id="SSF51905">
    <property type="entry name" value="FAD/NAD(P)-binding domain"/>
    <property type="match status" value="1"/>
</dbReference>
<dbReference type="FunFam" id="1.10.10.1800:FF:000001">
    <property type="entry name" value="tRNA uridine 5-carboxymethylaminomethyl modification enzyme MnmG"/>
    <property type="match status" value="1"/>
</dbReference>
<keyword evidence="10" id="KW-1185">Reference proteome</keyword>
<evidence type="ECO:0000256" key="6">
    <source>
        <dbReference type="ARBA" id="ARBA00022827"/>
    </source>
</evidence>
<keyword evidence="7" id="KW-0520">NAD</keyword>
<name>A0A9D4VCD5_ADICA</name>
<dbReference type="InterPro" id="IPR047001">
    <property type="entry name" value="MnmG_C_subdom"/>
</dbReference>
<dbReference type="Gene3D" id="3.50.50.60">
    <property type="entry name" value="FAD/NAD(P)-binding domain"/>
    <property type="match status" value="2"/>
</dbReference>
<comment type="caution">
    <text evidence="9">The sequence shown here is derived from an EMBL/GenBank/DDBJ whole genome shotgun (WGS) entry which is preliminary data.</text>
</comment>
<evidence type="ECO:0000256" key="5">
    <source>
        <dbReference type="ARBA" id="ARBA00022694"/>
    </source>
</evidence>
<dbReference type="InterPro" id="IPR040131">
    <property type="entry name" value="MnmG_N"/>
</dbReference>
<dbReference type="GO" id="GO:0005739">
    <property type="term" value="C:mitochondrion"/>
    <property type="evidence" value="ECO:0007669"/>
    <property type="project" value="GOC"/>
</dbReference>
<dbReference type="EMBL" id="JABFUD020000002">
    <property type="protein sequence ID" value="KAI5082998.1"/>
    <property type="molecule type" value="Genomic_DNA"/>
</dbReference>
<dbReference type="InterPro" id="IPR044920">
    <property type="entry name" value="MnmG_C_subdom_sf"/>
</dbReference>
<dbReference type="FunFam" id="3.50.50.60:FF:000094">
    <property type="entry name" value="tRNA uridine 5-carboxymethylaminomethyl modification enzyme MnmG"/>
    <property type="match status" value="1"/>
</dbReference>
<accession>A0A9D4VCD5</accession>
<dbReference type="PANTHER" id="PTHR11806">
    <property type="entry name" value="GLUCOSE INHIBITED DIVISION PROTEIN A"/>
    <property type="match status" value="1"/>
</dbReference>
<evidence type="ECO:0000256" key="4">
    <source>
        <dbReference type="ARBA" id="ARBA00022630"/>
    </source>
</evidence>
<protein>
    <recommendedName>
        <fullName evidence="8">tRNA uridine 5-carboxymethylaminomethyl modification enzyme C-terminal subdomain domain-containing protein</fullName>
    </recommendedName>
</protein>
<dbReference type="SMART" id="SM01228">
    <property type="entry name" value="GIDA_assoc_3"/>
    <property type="match status" value="1"/>
</dbReference>
<feature type="domain" description="tRNA uridine 5-carboxymethylaminomethyl modification enzyme C-terminal subdomain" evidence="8">
    <location>
        <begin position="625"/>
        <end position="696"/>
    </location>
</feature>
<proteinExistence type="inferred from homology"/>
<dbReference type="InterPro" id="IPR002218">
    <property type="entry name" value="MnmG-rel"/>
</dbReference>
<dbReference type="PROSITE" id="PS01280">
    <property type="entry name" value="GIDA_1"/>
    <property type="match status" value="1"/>
</dbReference>
<dbReference type="Pfam" id="PF21680">
    <property type="entry name" value="GIDA_C_1st"/>
    <property type="match status" value="1"/>
</dbReference>
<dbReference type="FunFam" id="3.50.50.60:FF:000119">
    <property type="entry name" value="tRNA uridine 5-carboxymethylaminomethyl modification enzyme MnmG"/>
    <property type="match status" value="1"/>
</dbReference>
<sequence>MGSQPLTMPPRASSGSYFRTFFLSGALLSRRASGDAFLRHSRLPVSLRRRHQAPLQFRTSSIHDIRSFSTTVTTPVELPRQEDEVYDVVVVGGGHAGCEAALAAARLGARTLLLTLNLDRIAWQPCNPAVGGPAKSQLVHEVDALGGEIGKMADRCYLQKRVLNRSKGPAVWALRAQTDKREYALEMKSVLERTENLHIREAMVTEIIVGKNDNVEGVKTFFGMNFYAPAVVLTTGTFMNGKIWVGRTSMPAGRAGESASHGLTEHLQELGFETERLKTGTPARVDIRTVDVSRLEPQPGDEEVRWFSFDTDVHKEREQMCCYLTRTTAATHKLINDNLHETPTYGGWVEAKGPRYCPSIEDKVVRFKDKESHQIFLEPEGRSIPELYVQGFSTGLPEKLQLALLRTLPGLERCIMLRPAYAVEYDFLPAHQCNRTLMTKKIAGLFFSGQINGTTGYEEAAAQGLLAGINAARLALKKSLVVLERESSYIGTLIDDLVTKDLREPYRMLTSRSEHRLLLRADNADSRLTPLGREMGLIGDKRWQQFKEKQSHIDEEKVRLQKLRIRASDPMVEELETLSGQSVKEAMSLEIVLKRPHVHYGLLDKYDHGNPLLCSQEKECVEIDVKYEGFIQRERIHLEQVARRHHKVLPKDLDYMTINTLSLESREKLSKIRPENIGQASRIGGVNPADITSLLVYLEVQKRKADRKETILPQEDAKAMQLAEQSVCCSA</sequence>
<dbReference type="FunFam" id="1.10.150.570:FF:000001">
    <property type="entry name" value="tRNA uridine 5-carboxymethylaminomethyl modification enzyme MnmG"/>
    <property type="match status" value="1"/>
</dbReference>
<comment type="similarity">
    <text evidence="2">Belongs to the MnmG family.</text>
</comment>
<dbReference type="PANTHER" id="PTHR11806:SF0">
    <property type="entry name" value="PROTEIN MTO1 HOMOLOG, MITOCHONDRIAL"/>
    <property type="match status" value="1"/>
</dbReference>
<dbReference type="InterPro" id="IPR036188">
    <property type="entry name" value="FAD/NAD-bd_sf"/>
</dbReference>
<dbReference type="Gene3D" id="1.10.10.1800">
    <property type="entry name" value="tRNA uridine 5-carboxymethylaminomethyl modification enzyme MnmG/GidA"/>
    <property type="match status" value="1"/>
</dbReference>
<evidence type="ECO:0000256" key="2">
    <source>
        <dbReference type="ARBA" id="ARBA00007653"/>
    </source>
</evidence>
<dbReference type="InterPro" id="IPR004416">
    <property type="entry name" value="MnmG"/>
</dbReference>
<dbReference type="GO" id="GO:0070899">
    <property type="term" value="P:mitochondrial tRNA wobble uridine modification"/>
    <property type="evidence" value="ECO:0007669"/>
    <property type="project" value="UniProtKB-ARBA"/>
</dbReference>